<reference evidence="1" key="1">
    <citation type="submission" date="2023-04" db="EMBL/GenBank/DDBJ databases">
        <title>Draft Genome sequencing of Naganishia species isolated from polar environments using Oxford Nanopore Technology.</title>
        <authorList>
            <person name="Leo P."/>
            <person name="Venkateswaran K."/>
        </authorList>
    </citation>
    <scope>NUCLEOTIDE SEQUENCE</scope>
    <source>
        <strain evidence="1">MNA-CCFEE 5423</strain>
    </source>
</reference>
<gene>
    <name evidence="1" type="ORF">QFC21_000102</name>
</gene>
<sequence>MNMFRSALRRQLVQSERRFASSHAGGSSQPEMSPQVKAAVESATKAYESAVGGAKRVAGPVGDSMGRLLGGYREPIVYNWKVFTSLCRQVYIAEKLAPPTSLSTWVHAYAQIWSRATSPAYYKKIAQTGEWSKVAVYGLEAYGIFKIGEIIGRRNLVGYKLEE</sequence>
<name>A0ACC2WE56_9TREE</name>
<comment type="caution">
    <text evidence="1">The sequence shown here is derived from an EMBL/GenBank/DDBJ whole genome shotgun (WGS) entry which is preliminary data.</text>
</comment>
<keyword evidence="2" id="KW-1185">Reference proteome</keyword>
<dbReference type="EMBL" id="JASBWT010000001">
    <property type="protein sequence ID" value="KAJ9108782.1"/>
    <property type="molecule type" value="Genomic_DNA"/>
</dbReference>
<evidence type="ECO:0000313" key="2">
    <source>
        <dbReference type="Proteomes" id="UP001227268"/>
    </source>
</evidence>
<accession>A0ACC2WE56</accession>
<protein>
    <submittedName>
        <fullName evidence="1">Uncharacterized protein</fullName>
    </submittedName>
</protein>
<organism evidence="1 2">
    <name type="scientific">Naganishia friedmannii</name>
    <dbReference type="NCBI Taxonomy" id="89922"/>
    <lineage>
        <taxon>Eukaryota</taxon>
        <taxon>Fungi</taxon>
        <taxon>Dikarya</taxon>
        <taxon>Basidiomycota</taxon>
        <taxon>Agaricomycotina</taxon>
        <taxon>Tremellomycetes</taxon>
        <taxon>Filobasidiales</taxon>
        <taxon>Filobasidiaceae</taxon>
        <taxon>Naganishia</taxon>
    </lineage>
</organism>
<dbReference type="Proteomes" id="UP001227268">
    <property type="component" value="Unassembled WGS sequence"/>
</dbReference>
<proteinExistence type="predicted"/>
<evidence type="ECO:0000313" key="1">
    <source>
        <dbReference type="EMBL" id="KAJ9108782.1"/>
    </source>
</evidence>